<gene>
    <name evidence="2" type="ORF">P5G46_11155</name>
</gene>
<evidence type="ECO:0000313" key="3">
    <source>
        <dbReference type="Proteomes" id="UP001630303"/>
    </source>
</evidence>
<dbReference type="EMBL" id="JAROCE010000003">
    <property type="protein sequence ID" value="MFM2721061.1"/>
    <property type="molecule type" value="Genomic_DNA"/>
</dbReference>
<feature type="transmembrane region" description="Helical" evidence="1">
    <location>
        <begin position="18"/>
        <end position="40"/>
    </location>
</feature>
<name>A0ABW9GIM6_9MICO</name>
<evidence type="ECO:0000313" key="2">
    <source>
        <dbReference type="EMBL" id="MFM2721061.1"/>
    </source>
</evidence>
<sequence>MSTQFVESVRDDSVNRRAVVGAVAWIAPVVAATVAAQLVAASTRQPTPVPPAAVTALDGGTSIATYRGGSPNEIRMDQTTSGFGFFIFDEDGDEFPAGTYVASTPTITVMWEGTGDFTPVLRALRGWTQSAGSTASGTSGSISFLYPGQLLNGAANRVPAPYVALRPTSGTVLGPTQATVQAGATYFDTIASVVTI</sequence>
<accession>A0ABW9GIM6</accession>
<proteinExistence type="predicted"/>
<reference evidence="2 3" key="1">
    <citation type="submission" date="2023-03" db="EMBL/GenBank/DDBJ databases">
        <title>MT1 and MT2 Draft Genomes of Novel Species.</title>
        <authorList>
            <person name="Venkateswaran K."/>
        </authorList>
    </citation>
    <scope>NUCLEOTIDE SEQUENCE [LARGE SCALE GENOMIC DNA]</scope>
    <source>
        <strain evidence="2 3">IF8SW-P5</strain>
    </source>
</reference>
<comment type="caution">
    <text evidence="2">The sequence shown here is derived from an EMBL/GenBank/DDBJ whole genome shotgun (WGS) entry which is preliminary data.</text>
</comment>
<evidence type="ECO:0000256" key="1">
    <source>
        <dbReference type="SAM" id="Phobius"/>
    </source>
</evidence>
<keyword evidence="1" id="KW-0472">Membrane</keyword>
<keyword evidence="1" id="KW-0812">Transmembrane</keyword>
<dbReference type="Proteomes" id="UP001630303">
    <property type="component" value="Unassembled WGS sequence"/>
</dbReference>
<protein>
    <submittedName>
        <fullName evidence="2">Uncharacterized protein</fullName>
    </submittedName>
</protein>
<organism evidence="2 3">
    <name type="scientific">Microbacterium mcarthurae</name>
    <dbReference type="NCBI Taxonomy" id="3035918"/>
    <lineage>
        <taxon>Bacteria</taxon>
        <taxon>Bacillati</taxon>
        <taxon>Actinomycetota</taxon>
        <taxon>Actinomycetes</taxon>
        <taxon>Micrococcales</taxon>
        <taxon>Microbacteriaceae</taxon>
        <taxon>Microbacterium</taxon>
    </lineage>
</organism>
<keyword evidence="3" id="KW-1185">Reference proteome</keyword>
<dbReference type="RefSeq" id="WP_408905716.1">
    <property type="nucleotide sequence ID" value="NZ_JAROCE010000003.1"/>
</dbReference>
<keyword evidence="1" id="KW-1133">Transmembrane helix</keyword>